<dbReference type="EMBL" id="UGFG01000001">
    <property type="protein sequence ID" value="STM40118.1"/>
    <property type="molecule type" value="Genomic_DNA"/>
</dbReference>
<gene>
    <name evidence="3" type="primary">djlB_3</name>
    <name evidence="3" type="ORF">NCTC8500_03960</name>
</gene>
<dbReference type="Gene3D" id="1.10.287.110">
    <property type="entry name" value="DnaJ domain"/>
    <property type="match status" value="1"/>
</dbReference>
<evidence type="ECO:0000313" key="3">
    <source>
        <dbReference type="EMBL" id="STM40118.1"/>
    </source>
</evidence>
<evidence type="ECO:0000313" key="4">
    <source>
        <dbReference type="Proteomes" id="UP000254429"/>
    </source>
</evidence>
<proteinExistence type="predicted"/>
<organism evidence="3 4">
    <name type="scientific">Escherichia coli</name>
    <dbReference type="NCBI Taxonomy" id="562"/>
    <lineage>
        <taxon>Bacteria</taxon>
        <taxon>Pseudomonadati</taxon>
        <taxon>Pseudomonadota</taxon>
        <taxon>Gammaproteobacteria</taxon>
        <taxon>Enterobacterales</taxon>
        <taxon>Enterobacteriaceae</taxon>
        <taxon>Escherichia</taxon>
    </lineage>
</organism>
<feature type="domain" description="J" evidence="2">
    <location>
        <begin position="3"/>
        <end position="66"/>
    </location>
</feature>
<keyword evidence="1" id="KW-0143">Chaperone</keyword>
<evidence type="ECO:0000256" key="1">
    <source>
        <dbReference type="ARBA" id="ARBA00023186"/>
    </source>
</evidence>
<accession>A0A377DVG5</accession>
<dbReference type="InterPro" id="IPR001623">
    <property type="entry name" value="DnaJ_domain"/>
</dbReference>
<reference evidence="3 4" key="1">
    <citation type="submission" date="2018-06" db="EMBL/GenBank/DDBJ databases">
        <authorList>
            <consortium name="Pathogen Informatics"/>
            <person name="Doyle S."/>
        </authorList>
    </citation>
    <scope>NUCLEOTIDE SEQUENCE [LARGE SCALE GENOMIC DNA]</scope>
    <source>
        <strain evidence="3 4">NCTC8500</strain>
    </source>
</reference>
<protein>
    <submittedName>
        <fullName evidence="3">DnaJ-class chaperone</fullName>
    </submittedName>
</protein>
<dbReference type="InterPro" id="IPR036869">
    <property type="entry name" value="J_dom_sf"/>
</dbReference>
<sequence>MKNCWKILDIEETTDVDIIRRAYLALLPSFHPETDPQGFKQLRQAYEEALRIAQSPAKSVLATRRI</sequence>
<dbReference type="PROSITE" id="PS50076">
    <property type="entry name" value="DNAJ_2"/>
    <property type="match status" value="1"/>
</dbReference>
<name>A0A377DVG5_ECOLX</name>
<dbReference type="Proteomes" id="UP000254429">
    <property type="component" value="Unassembled WGS sequence"/>
</dbReference>
<dbReference type="SMART" id="SM00271">
    <property type="entry name" value="DnaJ"/>
    <property type="match status" value="1"/>
</dbReference>
<dbReference type="SUPFAM" id="SSF46565">
    <property type="entry name" value="Chaperone J-domain"/>
    <property type="match status" value="1"/>
</dbReference>
<evidence type="ECO:0000259" key="2">
    <source>
        <dbReference type="PROSITE" id="PS50076"/>
    </source>
</evidence>
<dbReference type="AlphaFoldDB" id="A0A377DVG5"/>